<sequence length="89" mass="9970">MEEKQSHVFSNVIRCFGEPRKSLQKRLVQVVRRDSSEQYWAGSAVFGVKSEMFGSVSPSALSVRRMGVNNKGADGDRPTTSFTFETPRV</sequence>
<feature type="compositionally biased region" description="Polar residues" evidence="1">
    <location>
        <begin position="78"/>
        <end position="89"/>
    </location>
</feature>
<dbReference type="EMBL" id="OZ035834">
    <property type="protein sequence ID" value="CAL1575325.1"/>
    <property type="molecule type" value="Genomic_DNA"/>
</dbReference>
<name>A0AAV2JHW9_KNICA</name>
<evidence type="ECO:0000256" key="1">
    <source>
        <dbReference type="SAM" id="MobiDB-lite"/>
    </source>
</evidence>
<proteinExistence type="predicted"/>
<accession>A0AAV2JHW9</accession>
<protein>
    <submittedName>
        <fullName evidence="2">Uncharacterized protein</fullName>
    </submittedName>
</protein>
<reference evidence="2 3" key="1">
    <citation type="submission" date="2024-04" db="EMBL/GenBank/DDBJ databases">
        <authorList>
            <person name="Waldvogel A.-M."/>
            <person name="Schoenle A."/>
        </authorList>
    </citation>
    <scope>NUCLEOTIDE SEQUENCE [LARGE SCALE GENOMIC DNA]</scope>
</reference>
<feature type="region of interest" description="Disordered" evidence="1">
    <location>
        <begin position="67"/>
        <end position="89"/>
    </location>
</feature>
<evidence type="ECO:0000313" key="3">
    <source>
        <dbReference type="Proteomes" id="UP001497482"/>
    </source>
</evidence>
<organism evidence="2 3">
    <name type="scientific">Knipowitschia caucasica</name>
    <name type="common">Caucasian dwarf goby</name>
    <name type="synonym">Pomatoschistus caucasicus</name>
    <dbReference type="NCBI Taxonomy" id="637954"/>
    <lineage>
        <taxon>Eukaryota</taxon>
        <taxon>Metazoa</taxon>
        <taxon>Chordata</taxon>
        <taxon>Craniata</taxon>
        <taxon>Vertebrata</taxon>
        <taxon>Euteleostomi</taxon>
        <taxon>Actinopterygii</taxon>
        <taxon>Neopterygii</taxon>
        <taxon>Teleostei</taxon>
        <taxon>Neoteleostei</taxon>
        <taxon>Acanthomorphata</taxon>
        <taxon>Gobiaria</taxon>
        <taxon>Gobiiformes</taxon>
        <taxon>Gobioidei</taxon>
        <taxon>Gobiidae</taxon>
        <taxon>Gobiinae</taxon>
        <taxon>Knipowitschia</taxon>
    </lineage>
</organism>
<evidence type="ECO:0000313" key="2">
    <source>
        <dbReference type="EMBL" id="CAL1575325.1"/>
    </source>
</evidence>
<gene>
    <name evidence="2" type="ORF">KC01_LOCUS6918</name>
</gene>
<dbReference type="Proteomes" id="UP001497482">
    <property type="component" value="Chromosome 12"/>
</dbReference>
<keyword evidence="3" id="KW-1185">Reference proteome</keyword>
<dbReference type="AlphaFoldDB" id="A0AAV2JHW9"/>